<sequence>MPQNNLVFVIVLLEITLFSEHTMITPLTLLSMMMLSSTVLLD</sequence>
<proteinExistence type="predicted"/>
<keyword evidence="1" id="KW-0812">Transmembrane</keyword>
<reference evidence="2" key="1">
    <citation type="journal article" date="2014" name="Front. Microbiol.">
        <title>High frequency of phylogenetically diverse reductive dehalogenase-homologous genes in deep subseafloor sedimentary metagenomes.</title>
        <authorList>
            <person name="Kawai M."/>
            <person name="Futagami T."/>
            <person name="Toyoda A."/>
            <person name="Takaki Y."/>
            <person name="Nishi S."/>
            <person name="Hori S."/>
            <person name="Arai W."/>
            <person name="Tsubouchi T."/>
            <person name="Morono Y."/>
            <person name="Uchiyama I."/>
            <person name="Ito T."/>
            <person name="Fujiyama A."/>
            <person name="Inagaki F."/>
            <person name="Takami H."/>
        </authorList>
    </citation>
    <scope>NUCLEOTIDE SEQUENCE</scope>
    <source>
        <strain evidence="2">Expedition CK06-06</strain>
    </source>
</reference>
<feature type="transmembrane region" description="Helical" evidence="1">
    <location>
        <begin position="6"/>
        <end position="30"/>
    </location>
</feature>
<name>X0ZPF9_9ZZZZ</name>
<dbReference type="EMBL" id="BART01006925">
    <property type="protein sequence ID" value="GAG71630.1"/>
    <property type="molecule type" value="Genomic_DNA"/>
</dbReference>
<organism evidence="2">
    <name type="scientific">marine sediment metagenome</name>
    <dbReference type="NCBI Taxonomy" id="412755"/>
    <lineage>
        <taxon>unclassified sequences</taxon>
        <taxon>metagenomes</taxon>
        <taxon>ecological metagenomes</taxon>
    </lineage>
</organism>
<evidence type="ECO:0000313" key="2">
    <source>
        <dbReference type="EMBL" id="GAG71630.1"/>
    </source>
</evidence>
<protein>
    <submittedName>
        <fullName evidence="2">Uncharacterized protein</fullName>
    </submittedName>
</protein>
<dbReference type="AlphaFoldDB" id="X0ZPF9"/>
<feature type="non-terminal residue" evidence="2">
    <location>
        <position position="42"/>
    </location>
</feature>
<accession>X0ZPF9</accession>
<comment type="caution">
    <text evidence="2">The sequence shown here is derived from an EMBL/GenBank/DDBJ whole genome shotgun (WGS) entry which is preliminary data.</text>
</comment>
<gene>
    <name evidence="2" type="ORF">S01H4_15798</name>
</gene>
<keyword evidence="1" id="KW-0472">Membrane</keyword>
<keyword evidence="1" id="KW-1133">Transmembrane helix</keyword>
<evidence type="ECO:0000256" key="1">
    <source>
        <dbReference type="SAM" id="Phobius"/>
    </source>
</evidence>